<evidence type="ECO:0000256" key="6">
    <source>
        <dbReference type="ARBA" id="ARBA00023065"/>
    </source>
</evidence>
<evidence type="ECO:0000256" key="12">
    <source>
        <dbReference type="SAM" id="MobiDB-lite"/>
    </source>
</evidence>
<comment type="subunit">
    <text evidence="10 11">F-type ATPases have 2 components, CF(1) - the catalytic core - and CF(0) - the membrane proton channel. CF(1) has five subunits: alpha(3), beta(3), gamma(1), delta(1), epsilon(1). CF(0) has three main subunits: a, b and c.</text>
</comment>
<comment type="function">
    <text evidence="1 10">Produces ATP from ADP in the presence of a proton gradient across the membrane.</text>
</comment>
<dbReference type="SUPFAM" id="SSF51344">
    <property type="entry name" value="Epsilon subunit of F1F0-ATP synthase N-terminal domain"/>
    <property type="match status" value="1"/>
</dbReference>
<feature type="domain" description="ATP synthase F1 complex delta/epsilon subunit N-terminal" evidence="13">
    <location>
        <begin position="6"/>
        <end position="84"/>
    </location>
</feature>
<keyword evidence="8 10" id="KW-0139">CF(1)</keyword>
<dbReference type="CDD" id="cd12152">
    <property type="entry name" value="F1-ATPase_delta"/>
    <property type="match status" value="1"/>
</dbReference>
<dbReference type="Pfam" id="PF02823">
    <property type="entry name" value="ATP-synt_DE_N"/>
    <property type="match status" value="1"/>
</dbReference>
<organism evidence="14 15">
    <name type="scientific">Dongia soli</name>
    <dbReference type="NCBI Taxonomy" id="600628"/>
    <lineage>
        <taxon>Bacteria</taxon>
        <taxon>Pseudomonadati</taxon>
        <taxon>Pseudomonadota</taxon>
        <taxon>Alphaproteobacteria</taxon>
        <taxon>Rhodospirillales</taxon>
        <taxon>Dongiaceae</taxon>
        <taxon>Dongia</taxon>
    </lineage>
</organism>
<evidence type="ECO:0000256" key="5">
    <source>
        <dbReference type="ARBA" id="ARBA00022781"/>
    </source>
</evidence>
<evidence type="ECO:0000259" key="13">
    <source>
        <dbReference type="Pfam" id="PF02823"/>
    </source>
</evidence>
<keyword evidence="7 10" id="KW-0472">Membrane</keyword>
<evidence type="ECO:0000256" key="3">
    <source>
        <dbReference type="ARBA" id="ARBA00005712"/>
    </source>
</evidence>
<dbReference type="EMBL" id="JAXCLW010000001">
    <property type="protein sequence ID" value="MDY0881706.1"/>
    <property type="molecule type" value="Genomic_DNA"/>
</dbReference>
<evidence type="ECO:0000256" key="8">
    <source>
        <dbReference type="ARBA" id="ARBA00023196"/>
    </source>
</evidence>
<evidence type="ECO:0000256" key="7">
    <source>
        <dbReference type="ARBA" id="ARBA00023136"/>
    </source>
</evidence>
<keyword evidence="10" id="KW-1003">Cell membrane</keyword>
<dbReference type="InterPro" id="IPR036771">
    <property type="entry name" value="ATPsynth_dsu/esu_N"/>
</dbReference>
<evidence type="ECO:0000256" key="11">
    <source>
        <dbReference type="RuleBase" id="RU003656"/>
    </source>
</evidence>
<keyword evidence="4 10" id="KW-0813">Transport</keyword>
<evidence type="ECO:0000256" key="10">
    <source>
        <dbReference type="HAMAP-Rule" id="MF_00530"/>
    </source>
</evidence>
<gene>
    <name evidence="10" type="primary">atpC</name>
    <name evidence="14" type="ORF">SMD27_02515</name>
</gene>
<keyword evidence="6 10" id="KW-0406">Ion transport</keyword>
<keyword evidence="5 10" id="KW-0375">Hydrogen ion transport</keyword>
<evidence type="ECO:0000313" key="14">
    <source>
        <dbReference type="EMBL" id="MDY0881706.1"/>
    </source>
</evidence>
<dbReference type="InterPro" id="IPR001469">
    <property type="entry name" value="ATP_synth_F1_dsu/esu"/>
</dbReference>
<feature type="region of interest" description="Disordered" evidence="12">
    <location>
        <begin position="91"/>
        <end position="117"/>
    </location>
</feature>
<proteinExistence type="inferred from homology"/>
<dbReference type="Proteomes" id="UP001279642">
    <property type="component" value="Unassembled WGS sequence"/>
</dbReference>
<dbReference type="RefSeq" id="WP_320506760.1">
    <property type="nucleotide sequence ID" value="NZ_JAXCLW010000001.1"/>
</dbReference>
<evidence type="ECO:0000256" key="1">
    <source>
        <dbReference type="ARBA" id="ARBA00003543"/>
    </source>
</evidence>
<evidence type="ECO:0000256" key="4">
    <source>
        <dbReference type="ARBA" id="ARBA00022448"/>
    </source>
</evidence>
<dbReference type="NCBIfam" id="TIGR01216">
    <property type="entry name" value="ATP_synt_epsi"/>
    <property type="match status" value="1"/>
</dbReference>
<dbReference type="NCBIfam" id="NF009983">
    <property type="entry name" value="PRK13449.1"/>
    <property type="match status" value="1"/>
</dbReference>
<sequence length="138" mass="14757">MADQVRFELVSPERLELATDVEMVVVPGVEGDFGVLPGHMPLISTIRPGVIAVFRDGKVAERIFVEGGFAEVTPESCTVLAEHAKPVADLDQGKAAQAVQDAKEDVEDAKDDESRQEASKVLEIAEARLAAAAEPSPY</sequence>
<evidence type="ECO:0000256" key="9">
    <source>
        <dbReference type="ARBA" id="ARBA00023310"/>
    </source>
</evidence>
<dbReference type="Gene3D" id="2.60.15.10">
    <property type="entry name" value="F0F1 ATP synthase delta/epsilon subunit, N-terminal"/>
    <property type="match status" value="1"/>
</dbReference>
<reference evidence="14 15" key="1">
    <citation type="journal article" date="2016" name="Antonie Van Leeuwenhoek">
        <title>Dongia soli sp. nov., isolated from soil from Dokdo, Korea.</title>
        <authorList>
            <person name="Kim D.U."/>
            <person name="Lee H."/>
            <person name="Kim H."/>
            <person name="Kim S.G."/>
            <person name="Ka J.O."/>
        </authorList>
    </citation>
    <scope>NUCLEOTIDE SEQUENCE [LARGE SCALE GENOMIC DNA]</scope>
    <source>
        <strain evidence="14 15">D78</strain>
    </source>
</reference>
<dbReference type="PANTHER" id="PTHR13822">
    <property type="entry name" value="ATP SYNTHASE DELTA/EPSILON CHAIN"/>
    <property type="match status" value="1"/>
</dbReference>
<comment type="similarity">
    <text evidence="3 10 11">Belongs to the ATPase epsilon chain family.</text>
</comment>
<accession>A0ABU5E772</accession>
<comment type="caution">
    <text evidence="14">The sequence shown here is derived from an EMBL/GenBank/DDBJ whole genome shotgun (WGS) entry which is preliminary data.</text>
</comment>
<keyword evidence="15" id="KW-1185">Reference proteome</keyword>
<dbReference type="InterPro" id="IPR020546">
    <property type="entry name" value="ATP_synth_F1_dsu/esu_N"/>
</dbReference>
<dbReference type="NCBIfam" id="NF001851">
    <property type="entry name" value="PRK00571.2-4"/>
    <property type="match status" value="1"/>
</dbReference>
<name>A0ABU5E772_9PROT</name>
<evidence type="ECO:0000256" key="2">
    <source>
        <dbReference type="ARBA" id="ARBA00004184"/>
    </source>
</evidence>
<dbReference type="PANTHER" id="PTHR13822:SF10">
    <property type="entry name" value="ATP SYNTHASE EPSILON CHAIN, CHLOROPLASTIC"/>
    <property type="match status" value="1"/>
</dbReference>
<keyword evidence="9 10" id="KW-0066">ATP synthesis</keyword>
<evidence type="ECO:0000313" key="15">
    <source>
        <dbReference type="Proteomes" id="UP001279642"/>
    </source>
</evidence>
<protein>
    <recommendedName>
        <fullName evidence="10">ATP synthase epsilon chain</fullName>
    </recommendedName>
    <alternativeName>
        <fullName evidence="10">ATP synthase F1 sector epsilon subunit</fullName>
    </alternativeName>
    <alternativeName>
        <fullName evidence="10">F-ATPase epsilon subunit</fullName>
    </alternativeName>
</protein>
<comment type="subcellular location">
    <subcellularLocation>
        <location evidence="10">Cell membrane</location>
        <topology evidence="10">Peripheral membrane protein</topology>
    </subcellularLocation>
    <subcellularLocation>
        <location evidence="2">Endomembrane system</location>
        <topology evidence="2">Peripheral membrane protein</topology>
    </subcellularLocation>
</comment>
<dbReference type="HAMAP" id="MF_00530">
    <property type="entry name" value="ATP_synth_epsil_bac"/>
    <property type="match status" value="1"/>
</dbReference>